<evidence type="ECO:0000256" key="2">
    <source>
        <dbReference type="ARBA" id="ARBA00023043"/>
    </source>
</evidence>
<dbReference type="Ensembl" id="ENSGWIT00000000257.1">
    <property type="protein sequence ID" value="ENSGWIP00000000235.1"/>
    <property type="gene ID" value="ENSGWIG00000000147.1"/>
</dbReference>
<name>A0A8C5FY51_GOUWI</name>
<dbReference type="SMART" id="SM00248">
    <property type="entry name" value="ANK"/>
    <property type="match status" value="3"/>
</dbReference>
<dbReference type="SUPFAM" id="SSF48403">
    <property type="entry name" value="Ankyrin repeat"/>
    <property type="match status" value="1"/>
</dbReference>
<dbReference type="GO" id="GO:0005737">
    <property type="term" value="C:cytoplasm"/>
    <property type="evidence" value="ECO:0007669"/>
    <property type="project" value="TreeGrafter"/>
</dbReference>
<keyword evidence="2 3" id="KW-0040">ANK repeat</keyword>
<dbReference type="GO" id="GO:0004861">
    <property type="term" value="F:cyclin-dependent protein serine/threonine kinase inhibitor activity"/>
    <property type="evidence" value="ECO:0007669"/>
    <property type="project" value="TreeGrafter"/>
</dbReference>
<dbReference type="Pfam" id="PF12796">
    <property type="entry name" value="Ank_2"/>
    <property type="match status" value="1"/>
</dbReference>
<dbReference type="Gene3D" id="1.25.40.20">
    <property type="entry name" value="Ankyrin repeat-containing domain"/>
    <property type="match status" value="1"/>
</dbReference>
<feature type="repeat" description="ANK" evidence="3">
    <location>
        <begin position="78"/>
        <end position="110"/>
    </location>
</feature>
<evidence type="ECO:0000313" key="5">
    <source>
        <dbReference type="Proteomes" id="UP000694680"/>
    </source>
</evidence>
<dbReference type="GO" id="GO:0019901">
    <property type="term" value="F:protein kinase binding"/>
    <property type="evidence" value="ECO:0007669"/>
    <property type="project" value="TreeGrafter"/>
</dbReference>
<dbReference type="InterPro" id="IPR002110">
    <property type="entry name" value="Ankyrin_rpt"/>
</dbReference>
<sequence>SRERRKSQKSGTRLDALCSAAAKGDAAQVEKLLRAGADVNGWNRFGRTPLQVMMMGNPRVALLLLKYGADPNVFDPTTGATPLHDAAQTGFLDTVRLLVQFQGNPLARNNTNQLPVDVASKEDVVSFLRSL</sequence>
<keyword evidence="5" id="KW-1185">Reference proteome</keyword>
<dbReference type="PANTHER" id="PTHR24201">
    <property type="entry name" value="ANK_REP_REGION DOMAIN-CONTAINING PROTEIN"/>
    <property type="match status" value="1"/>
</dbReference>
<dbReference type="PROSITE" id="PS50297">
    <property type="entry name" value="ANK_REP_REGION"/>
    <property type="match status" value="1"/>
</dbReference>
<dbReference type="AlphaFoldDB" id="A0A8C5FY51"/>
<gene>
    <name evidence="4" type="primary">LOC114465994</name>
</gene>
<dbReference type="PANTHER" id="PTHR24201:SF8">
    <property type="entry name" value="CYCLIN-DEPENDENT KINASE 4 INHIBITOR B"/>
    <property type="match status" value="1"/>
</dbReference>
<evidence type="ECO:0000256" key="1">
    <source>
        <dbReference type="ARBA" id="ARBA00022737"/>
    </source>
</evidence>
<evidence type="ECO:0000256" key="3">
    <source>
        <dbReference type="PROSITE-ProRule" id="PRU00023"/>
    </source>
</evidence>
<keyword evidence="1" id="KW-0677">Repeat</keyword>
<dbReference type="Proteomes" id="UP000694680">
    <property type="component" value="Chromosome 1"/>
</dbReference>
<proteinExistence type="predicted"/>
<dbReference type="GO" id="GO:2000045">
    <property type="term" value="P:regulation of G1/S transition of mitotic cell cycle"/>
    <property type="evidence" value="ECO:0007669"/>
    <property type="project" value="TreeGrafter"/>
</dbReference>
<dbReference type="PROSITE" id="PS50088">
    <property type="entry name" value="ANK_REPEAT"/>
    <property type="match status" value="1"/>
</dbReference>
<accession>A0A8C5FY51</accession>
<reference evidence="4" key="1">
    <citation type="submission" date="2020-06" db="EMBL/GenBank/DDBJ databases">
        <authorList>
            <consortium name="Wellcome Sanger Institute Data Sharing"/>
        </authorList>
    </citation>
    <scope>NUCLEOTIDE SEQUENCE [LARGE SCALE GENOMIC DNA]</scope>
</reference>
<evidence type="ECO:0000313" key="4">
    <source>
        <dbReference type="Ensembl" id="ENSGWIP00000000235.1"/>
    </source>
</evidence>
<dbReference type="InterPro" id="IPR036770">
    <property type="entry name" value="Ankyrin_rpt-contain_sf"/>
</dbReference>
<dbReference type="GO" id="GO:0005634">
    <property type="term" value="C:nucleus"/>
    <property type="evidence" value="ECO:0007669"/>
    <property type="project" value="TreeGrafter"/>
</dbReference>
<organism evidence="4 5">
    <name type="scientific">Gouania willdenowi</name>
    <name type="common">Blunt-snouted clingfish</name>
    <name type="synonym">Lepadogaster willdenowi</name>
    <dbReference type="NCBI Taxonomy" id="441366"/>
    <lineage>
        <taxon>Eukaryota</taxon>
        <taxon>Metazoa</taxon>
        <taxon>Chordata</taxon>
        <taxon>Craniata</taxon>
        <taxon>Vertebrata</taxon>
        <taxon>Euteleostomi</taxon>
        <taxon>Actinopterygii</taxon>
        <taxon>Neopterygii</taxon>
        <taxon>Teleostei</taxon>
        <taxon>Neoteleostei</taxon>
        <taxon>Acanthomorphata</taxon>
        <taxon>Ovalentaria</taxon>
        <taxon>Blenniimorphae</taxon>
        <taxon>Blenniiformes</taxon>
        <taxon>Gobiesocoidei</taxon>
        <taxon>Gobiesocidae</taxon>
        <taxon>Gobiesocinae</taxon>
        <taxon>Gouania</taxon>
    </lineage>
</organism>
<reference evidence="4" key="2">
    <citation type="submission" date="2025-08" db="UniProtKB">
        <authorList>
            <consortium name="Ensembl"/>
        </authorList>
    </citation>
    <scope>IDENTIFICATION</scope>
</reference>
<dbReference type="GO" id="GO:0008285">
    <property type="term" value="P:negative regulation of cell population proliferation"/>
    <property type="evidence" value="ECO:0007669"/>
    <property type="project" value="TreeGrafter"/>
</dbReference>
<protein>
    <submittedName>
        <fullName evidence="4">Cyclin-dependent kinase 4 inhibitor B-like</fullName>
    </submittedName>
</protein>
<reference evidence="4" key="3">
    <citation type="submission" date="2025-09" db="UniProtKB">
        <authorList>
            <consortium name="Ensembl"/>
        </authorList>
    </citation>
    <scope>IDENTIFICATION</scope>
</reference>
<dbReference type="InterPro" id="IPR050776">
    <property type="entry name" value="Ank_Repeat/CDKN_Inhibitor"/>
</dbReference>